<reference evidence="1 2" key="1">
    <citation type="journal article" date="2012" name="Nat. Biotechnol.">
        <title>Draft genome sequence of pigeonpea (Cajanus cajan), an orphan legume crop of resource-poor farmers.</title>
        <authorList>
            <person name="Varshney R.K."/>
            <person name="Chen W."/>
            <person name="Li Y."/>
            <person name="Bharti A.K."/>
            <person name="Saxena R.K."/>
            <person name="Schlueter J.A."/>
            <person name="Donoghue M.T."/>
            <person name="Azam S."/>
            <person name="Fan G."/>
            <person name="Whaley A.M."/>
            <person name="Farmer A.D."/>
            <person name="Sheridan J."/>
            <person name="Iwata A."/>
            <person name="Tuteja R."/>
            <person name="Penmetsa R.V."/>
            <person name="Wu W."/>
            <person name="Upadhyaya H.D."/>
            <person name="Yang S.P."/>
            <person name="Shah T."/>
            <person name="Saxena K.B."/>
            <person name="Michael T."/>
            <person name="McCombie W.R."/>
            <person name="Yang B."/>
            <person name="Zhang G."/>
            <person name="Yang H."/>
            <person name="Wang J."/>
            <person name="Spillane C."/>
            <person name="Cook D.R."/>
            <person name="May G.D."/>
            <person name="Xu X."/>
            <person name="Jackson S.A."/>
        </authorList>
    </citation>
    <scope>NUCLEOTIDE SEQUENCE [LARGE SCALE GENOMIC DNA]</scope>
    <source>
        <strain evidence="2">cv. Asha</strain>
    </source>
</reference>
<dbReference type="CDD" id="cd09272">
    <property type="entry name" value="RNase_HI_RT_Ty1"/>
    <property type="match status" value="1"/>
</dbReference>
<evidence type="ECO:0000313" key="2">
    <source>
        <dbReference type="Proteomes" id="UP000075243"/>
    </source>
</evidence>
<organism evidence="1 2">
    <name type="scientific">Cajanus cajan</name>
    <name type="common">Pigeon pea</name>
    <name type="synonym">Cajanus indicus</name>
    <dbReference type="NCBI Taxonomy" id="3821"/>
    <lineage>
        <taxon>Eukaryota</taxon>
        <taxon>Viridiplantae</taxon>
        <taxon>Streptophyta</taxon>
        <taxon>Embryophyta</taxon>
        <taxon>Tracheophyta</taxon>
        <taxon>Spermatophyta</taxon>
        <taxon>Magnoliopsida</taxon>
        <taxon>eudicotyledons</taxon>
        <taxon>Gunneridae</taxon>
        <taxon>Pentapetalae</taxon>
        <taxon>rosids</taxon>
        <taxon>fabids</taxon>
        <taxon>Fabales</taxon>
        <taxon>Fabaceae</taxon>
        <taxon>Papilionoideae</taxon>
        <taxon>50 kb inversion clade</taxon>
        <taxon>NPAAA clade</taxon>
        <taxon>indigoferoid/millettioid clade</taxon>
        <taxon>Phaseoleae</taxon>
        <taxon>Cajanus</taxon>
    </lineage>
</organism>
<dbReference type="STRING" id="3821.A0A151SVW6"/>
<sequence>MLVGGAISWKSVKQTIIASSTMAAEFIACFEASNHGIWLRNFITNLRVVNGIERPLKIYCDNNSAVLYSNNNRSTTKSKFIDIKFLVVKERVQNKQISIEHIGTNFMLADPLTKGLVPKVFHEHTAHMGVIPYSTLV</sequence>
<protein>
    <submittedName>
        <fullName evidence="1">Copia protein</fullName>
    </submittedName>
</protein>
<dbReference type="Proteomes" id="UP000075243">
    <property type="component" value="Chromosome 10"/>
</dbReference>
<dbReference type="PANTHER" id="PTHR11439:SF467">
    <property type="entry name" value="INTEGRASE CATALYTIC DOMAIN-CONTAINING PROTEIN"/>
    <property type="match status" value="1"/>
</dbReference>
<dbReference type="EMBL" id="CM003612">
    <property type="protein sequence ID" value="KYP58941.1"/>
    <property type="molecule type" value="Genomic_DNA"/>
</dbReference>
<dbReference type="AlphaFoldDB" id="A0A151SVW6"/>
<dbReference type="Gramene" id="C.cajan_13941.t">
    <property type="protein sequence ID" value="C.cajan_13941.t.cds1"/>
    <property type="gene ID" value="C.cajan_13941"/>
</dbReference>
<name>A0A151SVW6_CAJCA</name>
<dbReference type="PANTHER" id="PTHR11439">
    <property type="entry name" value="GAG-POL-RELATED RETROTRANSPOSON"/>
    <property type="match status" value="1"/>
</dbReference>
<accession>A0A151SVW6</accession>
<proteinExistence type="predicted"/>
<evidence type="ECO:0000313" key="1">
    <source>
        <dbReference type="EMBL" id="KYP58941.1"/>
    </source>
</evidence>
<gene>
    <name evidence="1" type="ORF">KK1_014364</name>
</gene>
<keyword evidence="2" id="KW-1185">Reference proteome</keyword>
<dbReference type="OMA" id="KPAVMYA"/>